<feature type="domain" description="PPIase cyclophilin-type" evidence="6">
    <location>
        <begin position="9"/>
        <end position="166"/>
    </location>
</feature>
<dbReference type="Pfam" id="PF00160">
    <property type="entry name" value="Pro_isomerase"/>
    <property type="match status" value="1"/>
</dbReference>
<evidence type="ECO:0000256" key="3">
    <source>
        <dbReference type="ARBA" id="ARBA00023110"/>
    </source>
</evidence>
<dbReference type="PANTHER" id="PTHR45625">
    <property type="entry name" value="PEPTIDYL-PROLYL CIS-TRANS ISOMERASE-RELATED"/>
    <property type="match status" value="1"/>
</dbReference>
<accession>A0A1F5NVD8</accession>
<dbReference type="InterPro" id="IPR029000">
    <property type="entry name" value="Cyclophilin-like_dom_sf"/>
</dbReference>
<dbReference type="GO" id="GO:0003755">
    <property type="term" value="F:peptidyl-prolyl cis-trans isomerase activity"/>
    <property type="evidence" value="ECO:0007669"/>
    <property type="project" value="UniProtKB-UniRule"/>
</dbReference>
<sequence>MTSETDKYKNKIAVLKTSMGDIELAFFPEDAPKAVENFIRLAESGYYNGVTFHRVVKDFVIQGGDPTGTGAGGESVFGPTFEDELDPSTPSYQRGYKKGVLAMANSGPNTNGSQFFILLKDNPLPHLYTIFGEVLSGQDVVDKIGLVEVGLGDKPLVDVVIEQVIIQ</sequence>
<organism evidence="7 8">
    <name type="scientific">Candidatus Doudnabacteria bacterium RIFCSPHIGHO2_01_FULL_43_23</name>
    <dbReference type="NCBI Taxonomy" id="1817822"/>
    <lineage>
        <taxon>Bacteria</taxon>
        <taxon>Candidatus Doudnaibacteriota</taxon>
    </lineage>
</organism>
<reference evidence="7 8" key="1">
    <citation type="journal article" date="2016" name="Nat. Commun.">
        <title>Thousands of microbial genomes shed light on interconnected biogeochemical processes in an aquifer system.</title>
        <authorList>
            <person name="Anantharaman K."/>
            <person name="Brown C.T."/>
            <person name="Hug L.A."/>
            <person name="Sharon I."/>
            <person name="Castelle C.J."/>
            <person name="Probst A.J."/>
            <person name="Thomas B.C."/>
            <person name="Singh A."/>
            <person name="Wilkins M.J."/>
            <person name="Karaoz U."/>
            <person name="Brodie E.L."/>
            <person name="Williams K.H."/>
            <person name="Hubbard S.S."/>
            <person name="Banfield J.F."/>
        </authorList>
    </citation>
    <scope>NUCLEOTIDE SEQUENCE [LARGE SCALE GENOMIC DNA]</scope>
</reference>
<comment type="catalytic activity">
    <reaction evidence="5">
        <text>[protein]-peptidylproline (omega=180) = [protein]-peptidylproline (omega=0)</text>
        <dbReference type="Rhea" id="RHEA:16237"/>
        <dbReference type="Rhea" id="RHEA-COMP:10747"/>
        <dbReference type="Rhea" id="RHEA-COMP:10748"/>
        <dbReference type="ChEBI" id="CHEBI:83833"/>
        <dbReference type="ChEBI" id="CHEBI:83834"/>
        <dbReference type="EC" id="5.2.1.8"/>
    </reaction>
</comment>
<evidence type="ECO:0000313" key="7">
    <source>
        <dbReference type="EMBL" id="OGE81639.1"/>
    </source>
</evidence>
<keyword evidence="4 5" id="KW-0413">Isomerase</keyword>
<protein>
    <recommendedName>
        <fullName evidence="5">Peptidyl-prolyl cis-trans isomerase</fullName>
        <shortName evidence="5">PPIase</shortName>
        <ecNumber evidence="5">5.2.1.8</ecNumber>
    </recommendedName>
</protein>
<dbReference type="InterPro" id="IPR020892">
    <property type="entry name" value="Cyclophilin-type_PPIase_CS"/>
</dbReference>
<proteinExistence type="inferred from homology"/>
<dbReference type="PIRSF" id="PIRSF001467">
    <property type="entry name" value="Peptidylpro_ismrse"/>
    <property type="match status" value="1"/>
</dbReference>
<dbReference type="PRINTS" id="PR00153">
    <property type="entry name" value="CSAPPISMRASE"/>
</dbReference>
<keyword evidence="3 5" id="KW-0697">Rotamase</keyword>
<dbReference type="InterPro" id="IPR024936">
    <property type="entry name" value="Cyclophilin-type_PPIase"/>
</dbReference>
<dbReference type="Gene3D" id="2.40.100.10">
    <property type="entry name" value="Cyclophilin-like"/>
    <property type="match status" value="1"/>
</dbReference>
<dbReference type="Proteomes" id="UP000177912">
    <property type="component" value="Unassembled WGS sequence"/>
</dbReference>
<dbReference type="PANTHER" id="PTHR45625:SF4">
    <property type="entry name" value="PEPTIDYLPROLYL ISOMERASE DOMAIN AND WD REPEAT-CONTAINING PROTEIN 1"/>
    <property type="match status" value="1"/>
</dbReference>
<dbReference type="EC" id="5.2.1.8" evidence="5"/>
<evidence type="ECO:0000313" key="8">
    <source>
        <dbReference type="Proteomes" id="UP000177912"/>
    </source>
</evidence>
<evidence type="ECO:0000259" key="6">
    <source>
        <dbReference type="PROSITE" id="PS50072"/>
    </source>
</evidence>
<dbReference type="AlphaFoldDB" id="A0A1F5NVD8"/>
<dbReference type="PROSITE" id="PS00170">
    <property type="entry name" value="CSA_PPIASE_1"/>
    <property type="match status" value="1"/>
</dbReference>
<comment type="function">
    <text evidence="1 5">PPIases accelerate the folding of proteins. It catalyzes the cis-trans isomerization of proline imidic peptide bonds in oligopeptides.</text>
</comment>
<comment type="caution">
    <text evidence="7">The sequence shown here is derived from an EMBL/GenBank/DDBJ whole genome shotgun (WGS) entry which is preliminary data.</text>
</comment>
<evidence type="ECO:0000256" key="2">
    <source>
        <dbReference type="ARBA" id="ARBA00007365"/>
    </source>
</evidence>
<dbReference type="GO" id="GO:0006457">
    <property type="term" value="P:protein folding"/>
    <property type="evidence" value="ECO:0007669"/>
    <property type="project" value="InterPro"/>
</dbReference>
<dbReference type="EMBL" id="MFEI01000006">
    <property type="protein sequence ID" value="OGE81639.1"/>
    <property type="molecule type" value="Genomic_DNA"/>
</dbReference>
<gene>
    <name evidence="7" type="ORF">A2826_01785</name>
</gene>
<dbReference type="PROSITE" id="PS50072">
    <property type="entry name" value="CSA_PPIASE_2"/>
    <property type="match status" value="1"/>
</dbReference>
<dbReference type="SUPFAM" id="SSF50891">
    <property type="entry name" value="Cyclophilin-like"/>
    <property type="match status" value="1"/>
</dbReference>
<evidence type="ECO:0000256" key="5">
    <source>
        <dbReference type="RuleBase" id="RU363019"/>
    </source>
</evidence>
<name>A0A1F5NVD8_9BACT</name>
<dbReference type="InterPro" id="IPR044666">
    <property type="entry name" value="Cyclophilin_A-like"/>
</dbReference>
<evidence type="ECO:0000256" key="4">
    <source>
        <dbReference type="ARBA" id="ARBA00023235"/>
    </source>
</evidence>
<dbReference type="InterPro" id="IPR002130">
    <property type="entry name" value="Cyclophilin-type_PPIase_dom"/>
</dbReference>
<dbReference type="STRING" id="1817822.A2826_01785"/>
<evidence type="ECO:0000256" key="1">
    <source>
        <dbReference type="ARBA" id="ARBA00002388"/>
    </source>
</evidence>
<comment type="similarity">
    <text evidence="2 5">Belongs to the cyclophilin-type PPIase family.</text>
</comment>